<evidence type="ECO:0000313" key="3">
    <source>
        <dbReference type="Proteomes" id="UP000193224"/>
    </source>
</evidence>
<dbReference type="Proteomes" id="UP000193224">
    <property type="component" value="Unassembled WGS sequence"/>
</dbReference>
<keyword evidence="1" id="KW-0472">Membrane</keyword>
<feature type="transmembrane region" description="Helical" evidence="1">
    <location>
        <begin position="39"/>
        <end position="58"/>
    </location>
</feature>
<dbReference type="AlphaFoldDB" id="A0A1X7BT75"/>
<name>A0A1X7BT75_9RHOB</name>
<evidence type="ECO:0000313" key="2">
    <source>
        <dbReference type="EMBL" id="SMC12808.1"/>
    </source>
</evidence>
<proteinExistence type="predicted"/>
<organism evidence="2 3">
    <name type="scientific">Roseovarius aestuarii</name>
    <dbReference type="NCBI Taxonomy" id="475083"/>
    <lineage>
        <taxon>Bacteria</taxon>
        <taxon>Pseudomonadati</taxon>
        <taxon>Pseudomonadota</taxon>
        <taxon>Alphaproteobacteria</taxon>
        <taxon>Rhodobacterales</taxon>
        <taxon>Roseobacteraceae</taxon>
        <taxon>Roseovarius</taxon>
    </lineage>
</organism>
<dbReference type="OrthoDB" id="7851333at2"/>
<gene>
    <name evidence="2" type="ORF">ROA7745_02640</name>
</gene>
<keyword evidence="3" id="KW-1185">Reference proteome</keyword>
<reference evidence="2 3" key="1">
    <citation type="submission" date="2017-03" db="EMBL/GenBank/DDBJ databases">
        <authorList>
            <person name="Afonso C.L."/>
            <person name="Miller P.J."/>
            <person name="Scott M.A."/>
            <person name="Spackman E."/>
            <person name="Goraichik I."/>
            <person name="Dimitrov K.M."/>
            <person name="Suarez D.L."/>
            <person name="Swayne D.E."/>
        </authorList>
    </citation>
    <scope>NUCLEOTIDE SEQUENCE [LARGE SCALE GENOMIC DNA]</scope>
    <source>
        <strain evidence="2 3">CECT 7745</strain>
    </source>
</reference>
<dbReference type="EMBL" id="FWXB01000009">
    <property type="protein sequence ID" value="SMC12808.1"/>
    <property type="molecule type" value="Genomic_DNA"/>
</dbReference>
<accession>A0A1X7BT75</accession>
<protein>
    <submittedName>
        <fullName evidence="2">Uncharacterized protein</fullName>
    </submittedName>
</protein>
<evidence type="ECO:0000256" key="1">
    <source>
        <dbReference type="SAM" id="Phobius"/>
    </source>
</evidence>
<feature type="transmembrane region" description="Helical" evidence="1">
    <location>
        <begin position="12"/>
        <end position="33"/>
    </location>
</feature>
<keyword evidence="1" id="KW-0812">Transmembrane</keyword>
<sequence>MNFIRPEARRAIWQWREVLVAIAVLVVGAYWAISTGELLRWLGYVVLAVGIFLLLSGVQRGRFRGNQGGPGVVQVDEGAVAYFGPLNGGVVALREMNSLTLDPTGTPAHWVLSQAGQADLYIPLNAAGAEALFDAFASLPGIRTEFMLAEMGRSSARPIIIWERVPDLSKLH</sequence>
<keyword evidence="1" id="KW-1133">Transmembrane helix</keyword>
<dbReference type="RefSeq" id="WP_085800746.1">
    <property type="nucleotide sequence ID" value="NZ_FWXB01000009.1"/>
</dbReference>